<evidence type="ECO:0000313" key="1">
    <source>
        <dbReference type="EMBL" id="CAK0885366.1"/>
    </source>
</evidence>
<dbReference type="InterPro" id="IPR037140">
    <property type="entry name" value="VHL_beta_dom_sf"/>
</dbReference>
<dbReference type="Proteomes" id="UP001189429">
    <property type="component" value="Unassembled WGS sequence"/>
</dbReference>
<proteinExistence type="predicted"/>
<name>A0ABN9WK27_9DINO</name>
<reference evidence="1" key="1">
    <citation type="submission" date="2023-10" db="EMBL/GenBank/DDBJ databases">
        <authorList>
            <person name="Chen Y."/>
            <person name="Shah S."/>
            <person name="Dougan E. K."/>
            <person name="Thang M."/>
            <person name="Chan C."/>
        </authorList>
    </citation>
    <scope>NUCLEOTIDE SEQUENCE [LARGE SCALE GENOMIC DNA]</scope>
</reference>
<keyword evidence="2" id="KW-1185">Reference proteome</keyword>
<gene>
    <name evidence="1" type="ORF">PCOR1329_LOCUS66996</name>
</gene>
<dbReference type="SUPFAM" id="SSF49468">
    <property type="entry name" value="VHL"/>
    <property type="match status" value="1"/>
</dbReference>
<organism evidence="1 2">
    <name type="scientific">Prorocentrum cordatum</name>
    <dbReference type="NCBI Taxonomy" id="2364126"/>
    <lineage>
        <taxon>Eukaryota</taxon>
        <taxon>Sar</taxon>
        <taxon>Alveolata</taxon>
        <taxon>Dinophyceae</taxon>
        <taxon>Prorocentrales</taxon>
        <taxon>Prorocentraceae</taxon>
        <taxon>Prorocentrum</taxon>
    </lineage>
</organism>
<evidence type="ECO:0000313" key="2">
    <source>
        <dbReference type="Proteomes" id="UP001189429"/>
    </source>
</evidence>
<comment type="caution">
    <text evidence="1">The sequence shown here is derived from an EMBL/GenBank/DDBJ whole genome shotgun (WGS) entry which is preliminary data.</text>
</comment>
<accession>A0ABN9WK27</accession>
<protein>
    <submittedName>
        <fullName evidence="1">Uncharacterized protein</fullName>
    </submittedName>
</protein>
<sequence>MEHLLANSPASAGAVPQLNAAQQERVRGAVVALLRGTGDGAPNSGTVRAAFANRAAEPVEVLWLHPQTGAEVRAAGTIPPGGESEIGSHPGHVFVARSLSSGEVLQRFKVTAGYGHLQKFRVAAEGEL</sequence>
<dbReference type="InterPro" id="IPR036208">
    <property type="entry name" value="VHL_sf"/>
</dbReference>
<dbReference type="EMBL" id="CAUYUJ010018660">
    <property type="protein sequence ID" value="CAK0885366.1"/>
    <property type="molecule type" value="Genomic_DNA"/>
</dbReference>
<dbReference type="Gene3D" id="2.60.40.780">
    <property type="entry name" value="von Hippel-Lindau disease tumour suppressor, beta domain"/>
    <property type="match status" value="1"/>
</dbReference>